<dbReference type="HOGENOM" id="CLU_1533549_0_0_1"/>
<evidence type="ECO:0000313" key="1">
    <source>
        <dbReference type="EMBL" id="KIJ22868.1"/>
    </source>
</evidence>
<dbReference type="Proteomes" id="UP000054279">
    <property type="component" value="Unassembled WGS sequence"/>
</dbReference>
<gene>
    <name evidence="1" type="ORF">M422DRAFT_57039</name>
</gene>
<protein>
    <submittedName>
        <fullName evidence="1">Uncharacterized protein</fullName>
    </submittedName>
</protein>
<dbReference type="OrthoDB" id="2422225at2759"/>
<accession>A0A0C9T265</accession>
<keyword evidence="2" id="KW-1185">Reference proteome</keyword>
<name>A0A0C9T265_SPHS4</name>
<organism evidence="1 2">
    <name type="scientific">Sphaerobolus stellatus (strain SS14)</name>
    <dbReference type="NCBI Taxonomy" id="990650"/>
    <lineage>
        <taxon>Eukaryota</taxon>
        <taxon>Fungi</taxon>
        <taxon>Dikarya</taxon>
        <taxon>Basidiomycota</taxon>
        <taxon>Agaricomycotina</taxon>
        <taxon>Agaricomycetes</taxon>
        <taxon>Phallomycetidae</taxon>
        <taxon>Geastrales</taxon>
        <taxon>Sphaerobolaceae</taxon>
        <taxon>Sphaerobolus</taxon>
    </lineage>
</organism>
<sequence>MCGSSTEARKACDNAQKSKRGVKVNPEDWLQKMPYDFTGCAAHIDITYDQTSSHIIQIVSILEHNKECETQEMWQLPPVPFHPHVWKIAVNQLKDGASSSPTAIQSHNRQLYDTQAYKGQSTLNPATANMHYQFLAQDSSHLYRMHTHLQGVDLLHPLENNIDAWLNKKSPQYKV</sequence>
<dbReference type="EMBL" id="KN837901">
    <property type="protein sequence ID" value="KIJ22868.1"/>
    <property type="molecule type" value="Genomic_DNA"/>
</dbReference>
<dbReference type="AlphaFoldDB" id="A0A0C9T265"/>
<proteinExistence type="predicted"/>
<reference evidence="1 2" key="1">
    <citation type="submission" date="2014-06" db="EMBL/GenBank/DDBJ databases">
        <title>Evolutionary Origins and Diversification of the Mycorrhizal Mutualists.</title>
        <authorList>
            <consortium name="DOE Joint Genome Institute"/>
            <consortium name="Mycorrhizal Genomics Consortium"/>
            <person name="Kohler A."/>
            <person name="Kuo A."/>
            <person name="Nagy L.G."/>
            <person name="Floudas D."/>
            <person name="Copeland A."/>
            <person name="Barry K.W."/>
            <person name="Cichocki N."/>
            <person name="Veneault-Fourrey C."/>
            <person name="LaButti K."/>
            <person name="Lindquist E.A."/>
            <person name="Lipzen A."/>
            <person name="Lundell T."/>
            <person name="Morin E."/>
            <person name="Murat C."/>
            <person name="Riley R."/>
            <person name="Ohm R."/>
            <person name="Sun H."/>
            <person name="Tunlid A."/>
            <person name="Henrissat B."/>
            <person name="Grigoriev I.V."/>
            <person name="Hibbett D.S."/>
            <person name="Martin F."/>
        </authorList>
    </citation>
    <scope>NUCLEOTIDE SEQUENCE [LARGE SCALE GENOMIC DNA]</scope>
    <source>
        <strain evidence="1 2">SS14</strain>
    </source>
</reference>
<evidence type="ECO:0000313" key="2">
    <source>
        <dbReference type="Proteomes" id="UP000054279"/>
    </source>
</evidence>